<evidence type="ECO:0000256" key="2">
    <source>
        <dbReference type="ARBA" id="ARBA00023002"/>
    </source>
</evidence>
<dbReference type="Proteomes" id="UP000177953">
    <property type="component" value="Unassembled WGS sequence"/>
</dbReference>
<keyword evidence="2" id="KW-0560">Oxidoreductase</keyword>
<comment type="caution">
    <text evidence="4">The sequence shown here is derived from an EMBL/GenBank/DDBJ whole genome shotgun (WGS) entry which is preliminary data.</text>
</comment>
<organism evidence="4 5">
    <name type="scientific">Candidatus Magasanikbacteria bacterium RIFCSPHIGHO2_01_FULL_47_8</name>
    <dbReference type="NCBI Taxonomy" id="1798673"/>
    <lineage>
        <taxon>Bacteria</taxon>
        <taxon>Candidatus Magasanikiibacteriota</taxon>
    </lineage>
</organism>
<dbReference type="AlphaFoldDB" id="A0A1F6MCG1"/>
<sequence length="254" mass="27720">MSKVALITGASSGIGRATATRLAQAKYNLILLDVAEAPLKEVAQNLAKKFKIKVLSEALDVRDRARINTVIDSLPKPWQKIDVLVNCAGVALSRSPLHEGDPADWDIMIDINIKGMLYIFRAVVPLMIKQNSGHIINIGSITGKETYPAGSVYSITKHATIAMSNSMRMDLIPFGIKVTTINPGRVATKLSLVRYKGDKERAAGDYQGFEPLQPEDIAETIYFAVTRPKHVNIHDVVVTPAAQAGANYIFKRAP</sequence>
<dbReference type="PANTHER" id="PTHR42901:SF1">
    <property type="entry name" value="ALCOHOL DEHYDROGENASE"/>
    <property type="match status" value="1"/>
</dbReference>
<dbReference type="Pfam" id="PF00106">
    <property type="entry name" value="adh_short"/>
    <property type="match status" value="1"/>
</dbReference>
<evidence type="ECO:0000313" key="5">
    <source>
        <dbReference type="Proteomes" id="UP000177953"/>
    </source>
</evidence>
<comment type="similarity">
    <text evidence="1 3">Belongs to the short-chain dehydrogenases/reductases (SDR) family.</text>
</comment>
<accession>A0A1F6MCG1</accession>
<evidence type="ECO:0000256" key="1">
    <source>
        <dbReference type="ARBA" id="ARBA00006484"/>
    </source>
</evidence>
<dbReference type="InterPro" id="IPR002347">
    <property type="entry name" value="SDR_fam"/>
</dbReference>
<reference evidence="4 5" key="1">
    <citation type="journal article" date="2016" name="Nat. Commun.">
        <title>Thousands of microbial genomes shed light on interconnected biogeochemical processes in an aquifer system.</title>
        <authorList>
            <person name="Anantharaman K."/>
            <person name="Brown C.T."/>
            <person name="Hug L.A."/>
            <person name="Sharon I."/>
            <person name="Castelle C.J."/>
            <person name="Probst A.J."/>
            <person name="Thomas B.C."/>
            <person name="Singh A."/>
            <person name="Wilkins M.J."/>
            <person name="Karaoz U."/>
            <person name="Brodie E.L."/>
            <person name="Williams K.H."/>
            <person name="Hubbard S.S."/>
            <person name="Banfield J.F."/>
        </authorList>
    </citation>
    <scope>NUCLEOTIDE SEQUENCE [LARGE SCALE GENOMIC DNA]</scope>
</reference>
<name>A0A1F6MCG1_9BACT</name>
<dbReference type="EMBL" id="MFPU01000053">
    <property type="protein sequence ID" value="OGH69305.1"/>
    <property type="molecule type" value="Genomic_DNA"/>
</dbReference>
<dbReference type="PANTHER" id="PTHR42901">
    <property type="entry name" value="ALCOHOL DEHYDROGENASE"/>
    <property type="match status" value="1"/>
</dbReference>
<dbReference type="SUPFAM" id="SSF51735">
    <property type="entry name" value="NAD(P)-binding Rossmann-fold domains"/>
    <property type="match status" value="1"/>
</dbReference>
<dbReference type="Gene3D" id="3.40.50.720">
    <property type="entry name" value="NAD(P)-binding Rossmann-like Domain"/>
    <property type="match status" value="1"/>
</dbReference>
<gene>
    <name evidence="4" type="ORF">A2754_00555</name>
</gene>
<protein>
    <submittedName>
        <fullName evidence="4">NAD(P)-dependent oxidoreductase</fullName>
    </submittedName>
</protein>
<dbReference type="InterPro" id="IPR020904">
    <property type="entry name" value="Sc_DH/Rdtase_CS"/>
</dbReference>
<dbReference type="PRINTS" id="PR00081">
    <property type="entry name" value="GDHRDH"/>
</dbReference>
<dbReference type="PRINTS" id="PR00080">
    <property type="entry name" value="SDRFAMILY"/>
</dbReference>
<dbReference type="GO" id="GO:0016616">
    <property type="term" value="F:oxidoreductase activity, acting on the CH-OH group of donors, NAD or NADP as acceptor"/>
    <property type="evidence" value="ECO:0007669"/>
    <property type="project" value="UniProtKB-ARBA"/>
</dbReference>
<proteinExistence type="inferred from homology"/>
<evidence type="ECO:0000256" key="3">
    <source>
        <dbReference type="RuleBase" id="RU000363"/>
    </source>
</evidence>
<dbReference type="PROSITE" id="PS00061">
    <property type="entry name" value="ADH_SHORT"/>
    <property type="match status" value="1"/>
</dbReference>
<evidence type="ECO:0000313" key="4">
    <source>
        <dbReference type="EMBL" id="OGH69305.1"/>
    </source>
</evidence>
<dbReference type="InterPro" id="IPR036291">
    <property type="entry name" value="NAD(P)-bd_dom_sf"/>
</dbReference>
<dbReference type="FunFam" id="3.40.50.720:FF:000047">
    <property type="entry name" value="NADP-dependent L-serine/L-allo-threonine dehydrogenase"/>
    <property type="match status" value="1"/>
</dbReference>